<gene>
    <name evidence="1" type="ORF">KC640_00130</name>
</gene>
<accession>A0A955KZA3</accession>
<protein>
    <submittedName>
        <fullName evidence="1">VOC family protein</fullName>
    </submittedName>
</protein>
<dbReference type="Pfam" id="PF06185">
    <property type="entry name" value="YecM"/>
    <property type="match status" value="1"/>
</dbReference>
<dbReference type="Gene3D" id="3.10.180.10">
    <property type="entry name" value="2,3-Dihydroxybiphenyl 1,2-Dioxygenase, domain 1"/>
    <property type="match status" value="1"/>
</dbReference>
<name>A0A955KZA3_9BACT</name>
<evidence type="ECO:0000313" key="2">
    <source>
        <dbReference type="Proteomes" id="UP000760819"/>
    </source>
</evidence>
<dbReference type="PANTHER" id="PTHR37519:SF1">
    <property type="entry name" value="DIHYDROXYBIPHENYL DIOXYGENASE DOMAIN-CONTAINING PROTEIN"/>
    <property type="match status" value="1"/>
</dbReference>
<reference evidence="1" key="1">
    <citation type="submission" date="2020-04" db="EMBL/GenBank/DDBJ databases">
        <authorList>
            <person name="Zhang T."/>
        </authorList>
    </citation>
    <scope>NUCLEOTIDE SEQUENCE</scope>
    <source>
        <strain evidence="1">HKST-UBA12</strain>
    </source>
</reference>
<organism evidence="1 2">
    <name type="scientific">Candidatus Dojkabacteria bacterium</name>
    <dbReference type="NCBI Taxonomy" id="2099670"/>
    <lineage>
        <taxon>Bacteria</taxon>
        <taxon>Candidatus Dojkabacteria</taxon>
    </lineage>
</organism>
<proteinExistence type="predicted"/>
<comment type="caution">
    <text evidence="1">The sequence shown here is derived from an EMBL/GenBank/DDBJ whole genome shotgun (WGS) entry which is preliminary data.</text>
</comment>
<dbReference type="InterPro" id="IPR029068">
    <property type="entry name" value="Glyas_Bleomycin-R_OHBP_Dase"/>
</dbReference>
<dbReference type="SUPFAM" id="SSF54593">
    <property type="entry name" value="Glyoxalase/Bleomycin resistance protein/Dihydroxybiphenyl dioxygenase"/>
    <property type="match status" value="1"/>
</dbReference>
<dbReference type="EMBL" id="JAGQLI010000010">
    <property type="protein sequence ID" value="MCA9378813.1"/>
    <property type="molecule type" value="Genomic_DNA"/>
</dbReference>
<evidence type="ECO:0000313" key="1">
    <source>
        <dbReference type="EMBL" id="MCA9378813.1"/>
    </source>
</evidence>
<dbReference type="InterPro" id="IPR010393">
    <property type="entry name" value="DUF991_YecM-like"/>
</dbReference>
<dbReference type="PANTHER" id="PTHR37519">
    <property type="match status" value="1"/>
</dbReference>
<dbReference type="AlphaFoldDB" id="A0A955KZA3"/>
<dbReference type="Proteomes" id="UP000760819">
    <property type="component" value="Unassembled WGS sequence"/>
</dbReference>
<reference evidence="1" key="2">
    <citation type="journal article" date="2021" name="Microbiome">
        <title>Successional dynamics and alternative stable states in a saline activated sludge microbial community over 9 years.</title>
        <authorList>
            <person name="Wang Y."/>
            <person name="Ye J."/>
            <person name="Ju F."/>
            <person name="Liu L."/>
            <person name="Boyd J.A."/>
            <person name="Deng Y."/>
            <person name="Parks D.H."/>
            <person name="Jiang X."/>
            <person name="Yin X."/>
            <person name="Woodcroft B.J."/>
            <person name="Tyson G.W."/>
            <person name="Hugenholtz P."/>
            <person name="Polz M.F."/>
            <person name="Zhang T."/>
        </authorList>
    </citation>
    <scope>NUCLEOTIDE SEQUENCE</scope>
    <source>
        <strain evidence="1">HKST-UBA12</strain>
    </source>
</reference>
<sequence>MFDLQTYPKFLDEFYKLLSAAGIDNSDFRLDHISYRAGNEEEYTATSAEFTKQGFQMISEKMVGTIRVGIFVKEAGLAYQDQSFQAIELLLYADKETSGWDHAELVSDMSLEEILEKYPDLDWDTEKKDRAEFPMLKLKLSDTIQAKFPRNGVLTEVARQETLA</sequence>